<evidence type="ECO:0000256" key="1">
    <source>
        <dbReference type="SAM" id="MobiDB-lite"/>
    </source>
</evidence>
<feature type="region of interest" description="Disordered" evidence="1">
    <location>
        <begin position="216"/>
        <end position="238"/>
    </location>
</feature>
<proteinExistence type="predicted"/>
<comment type="caution">
    <text evidence="2">The sequence shown here is derived from an EMBL/GenBank/DDBJ whole genome shotgun (WGS) entry which is preliminary data.</text>
</comment>
<dbReference type="AlphaFoldDB" id="A0AAN9ER96"/>
<keyword evidence="3" id="KW-1185">Reference proteome</keyword>
<evidence type="ECO:0000313" key="2">
    <source>
        <dbReference type="EMBL" id="KAK7259665.1"/>
    </source>
</evidence>
<organism evidence="2 3">
    <name type="scientific">Crotalaria pallida</name>
    <name type="common">Smooth rattlebox</name>
    <name type="synonym">Crotalaria striata</name>
    <dbReference type="NCBI Taxonomy" id="3830"/>
    <lineage>
        <taxon>Eukaryota</taxon>
        <taxon>Viridiplantae</taxon>
        <taxon>Streptophyta</taxon>
        <taxon>Embryophyta</taxon>
        <taxon>Tracheophyta</taxon>
        <taxon>Spermatophyta</taxon>
        <taxon>Magnoliopsida</taxon>
        <taxon>eudicotyledons</taxon>
        <taxon>Gunneridae</taxon>
        <taxon>Pentapetalae</taxon>
        <taxon>rosids</taxon>
        <taxon>fabids</taxon>
        <taxon>Fabales</taxon>
        <taxon>Fabaceae</taxon>
        <taxon>Papilionoideae</taxon>
        <taxon>50 kb inversion clade</taxon>
        <taxon>genistoids sensu lato</taxon>
        <taxon>core genistoids</taxon>
        <taxon>Crotalarieae</taxon>
        <taxon>Crotalaria</taxon>
    </lineage>
</organism>
<dbReference type="Proteomes" id="UP001372338">
    <property type="component" value="Unassembled WGS sequence"/>
</dbReference>
<reference evidence="2 3" key="1">
    <citation type="submission" date="2024-01" db="EMBL/GenBank/DDBJ databases">
        <title>The genomes of 5 underutilized Papilionoideae crops provide insights into root nodulation and disease resistanc.</title>
        <authorList>
            <person name="Yuan L."/>
        </authorList>
    </citation>
    <scope>NUCLEOTIDE SEQUENCE [LARGE SCALE GENOMIC DNA]</scope>
    <source>
        <strain evidence="2">ZHUSHIDOU_FW_LH</strain>
        <tissue evidence="2">Leaf</tissue>
    </source>
</reference>
<evidence type="ECO:0000313" key="3">
    <source>
        <dbReference type="Proteomes" id="UP001372338"/>
    </source>
</evidence>
<name>A0AAN9ER96_CROPI</name>
<dbReference type="EMBL" id="JAYWIO010000005">
    <property type="protein sequence ID" value="KAK7259665.1"/>
    <property type="molecule type" value="Genomic_DNA"/>
</dbReference>
<gene>
    <name evidence="2" type="ORF">RIF29_25278</name>
</gene>
<sequence>MVTEAANHNPDSNGVMITVNPEINDSSPFGPWMMVRRIPRLKGKGFFREGIKNGSDKEIISPNINGGSRFNALETEDVCGEDEDLNVQNYSAMKEPCNFDTAPRNDKAKGTFGSSQVIKIRNSKGRSTIDAPSSSSKPDRSLMKEIEKLVLLRMKDLERINPNLLDKVSTQVHYSSPSLQNPLHGFSPTINEFDSDLVPPIRDGSQPVSIQSQTMEIDGCSNTHMEETTQPISSNSTS</sequence>
<accession>A0AAN9ER96</accession>
<protein>
    <submittedName>
        <fullName evidence="2">Uncharacterized protein</fullName>
    </submittedName>
</protein>